<evidence type="ECO:0000313" key="11">
    <source>
        <dbReference type="Proteomes" id="UP000294902"/>
    </source>
</evidence>
<evidence type="ECO:0000256" key="7">
    <source>
        <dbReference type="NCBIfam" id="TIGR02967"/>
    </source>
</evidence>
<dbReference type="GO" id="GO:0005829">
    <property type="term" value="C:cytosol"/>
    <property type="evidence" value="ECO:0007669"/>
    <property type="project" value="TreeGrafter"/>
</dbReference>
<comment type="cofactor">
    <cofactor evidence="8">
        <name>Zn(2+)</name>
        <dbReference type="ChEBI" id="CHEBI:29105"/>
    </cofactor>
    <text evidence="8">Binds 1 zinc ion per subunit.</text>
</comment>
<keyword evidence="6 8" id="KW-0862">Zinc</keyword>
<evidence type="ECO:0000313" key="10">
    <source>
        <dbReference type="EMBL" id="TCT16745.1"/>
    </source>
</evidence>
<comment type="caution">
    <text evidence="10">The sequence shown here is derived from an EMBL/GenBank/DDBJ whole genome shotgun (WGS) entry which is preliminary data.</text>
</comment>
<name>A0A4R3MNB7_9FIRM</name>
<evidence type="ECO:0000259" key="9">
    <source>
        <dbReference type="Pfam" id="PF01979"/>
    </source>
</evidence>
<dbReference type="InterPro" id="IPR006680">
    <property type="entry name" value="Amidohydro-rel"/>
</dbReference>
<comment type="catalytic activity">
    <reaction evidence="8">
        <text>guanine + H2O + H(+) = xanthine + NH4(+)</text>
        <dbReference type="Rhea" id="RHEA:14665"/>
        <dbReference type="ChEBI" id="CHEBI:15377"/>
        <dbReference type="ChEBI" id="CHEBI:15378"/>
        <dbReference type="ChEBI" id="CHEBI:16235"/>
        <dbReference type="ChEBI" id="CHEBI:17712"/>
        <dbReference type="ChEBI" id="CHEBI:28938"/>
        <dbReference type="EC" id="3.5.4.3"/>
    </reaction>
</comment>
<dbReference type="EMBL" id="SMAL01000001">
    <property type="protein sequence ID" value="TCT16745.1"/>
    <property type="molecule type" value="Genomic_DNA"/>
</dbReference>
<keyword evidence="5 8" id="KW-0378">Hydrolase</keyword>
<dbReference type="SUPFAM" id="SSF51338">
    <property type="entry name" value="Composite domain of metallo-dependent hydrolases"/>
    <property type="match status" value="1"/>
</dbReference>
<dbReference type="PANTHER" id="PTHR11271:SF6">
    <property type="entry name" value="GUANINE DEAMINASE"/>
    <property type="match status" value="1"/>
</dbReference>
<dbReference type="GO" id="GO:0008270">
    <property type="term" value="F:zinc ion binding"/>
    <property type="evidence" value="ECO:0007669"/>
    <property type="project" value="UniProtKB-UniRule"/>
</dbReference>
<keyword evidence="11" id="KW-1185">Reference proteome</keyword>
<dbReference type="Proteomes" id="UP000294902">
    <property type="component" value="Unassembled WGS sequence"/>
</dbReference>
<evidence type="ECO:0000256" key="6">
    <source>
        <dbReference type="ARBA" id="ARBA00022833"/>
    </source>
</evidence>
<organism evidence="10 11">
    <name type="scientific">Natranaerovirga pectinivora</name>
    <dbReference type="NCBI Taxonomy" id="682400"/>
    <lineage>
        <taxon>Bacteria</taxon>
        <taxon>Bacillati</taxon>
        <taxon>Bacillota</taxon>
        <taxon>Clostridia</taxon>
        <taxon>Lachnospirales</taxon>
        <taxon>Natranaerovirgaceae</taxon>
        <taxon>Natranaerovirga</taxon>
    </lineage>
</organism>
<dbReference type="SUPFAM" id="SSF51556">
    <property type="entry name" value="Metallo-dependent hydrolases"/>
    <property type="match status" value="1"/>
</dbReference>
<keyword evidence="4 8" id="KW-0479">Metal-binding</keyword>
<dbReference type="Gene3D" id="2.30.40.10">
    <property type="entry name" value="Urease, subunit C, domain 1"/>
    <property type="match status" value="1"/>
</dbReference>
<dbReference type="RefSeq" id="WP_132249081.1">
    <property type="nucleotide sequence ID" value="NZ_SMAL01000001.1"/>
</dbReference>
<accession>A0A4R3MNB7</accession>
<evidence type="ECO:0000256" key="2">
    <source>
        <dbReference type="ARBA" id="ARBA00006745"/>
    </source>
</evidence>
<gene>
    <name evidence="10" type="ORF">EDC18_10140</name>
</gene>
<reference evidence="10 11" key="1">
    <citation type="submission" date="2019-03" db="EMBL/GenBank/DDBJ databases">
        <title>Genomic Encyclopedia of Type Strains, Phase IV (KMG-IV): sequencing the most valuable type-strain genomes for metagenomic binning, comparative biology and taxonomic classification.</title>
        <authorList>
            <person name="Goeker M."/>
        </authorList>
    </citation>
    <scope>NUCLEOTIDE SEQUENCE [LARGE SCALE GENOMIC DNA]</scope>
    <source>
        <strain evidence="10 11">DSM 24629</strain>
    </source>
</reference>
<comment type="similarity">
    <text evidence="2 8">Belongs to the metallo-dependent hydrolases superfamily. ATZ/TRZ family.</text>
</comment>
<dbReference type="UniPathway" id="UPA00603">
    <property type="reaction ID" value="UER00660"/>
</dbReference>
<sequence>MEHIKIFKGDIIFTERPEVFTTYKDGFVVVKNGTILAVYKDIPESYKGLPVENHRDKLIIPGLVDLHVHGPQFDQVGLGMDKELIDWLNIYTFQLESKFKDVEYAKEVYTRFVEALVKGGTTRVCIYATIHKQSTELLYDLLIHKGIGAYVGKVNMDQNGGINLQEDTLESIENTEALIKKYKNHSMVKPIITPRFAPNCTTALLKALGDLAAKYNIPVQSHLSENKKEVEWVKELFSDCSSYGDVYNKYGLFGQKPTLMAHGIYLVEEEIEMLRNQEVTIVHCPDSNMNLASGIMPTRRWLNEGINIGLGSDVGGGHLLSMTQTMVRAIQNSKVLQSITGEKSLSTSEAFYMATKGGGSFFGKVGSFEKGYVFDALIIDDEKWTKERLTIQERLNRFIYTGDDRNIISRYCNGFYIK</sequence>
<dbReference type="InterPro" id="IPR014311">
    <property type="entry name" value="Guanine_deaminase"/>
</dbReference>
<evidence type="ECO:0000256" key="5">
    <source>
        <dbReference type="ARBA" id="ARBA00022801"/>
    </source>
</evidence>
<dbReference type="GO" id="GO:0008892">
    <property type="term" value="F:guanine deaminase activity"/>
    <property type="evidence" value="ECO:0007669"/>
    <property type="project" value="UniProtKB-UniRule"/>
</dbReference>
<comment type="function">
    <text evidence="8">Catalyzes the hydrolytic deamination of guanine, producing xanthine and ammonia.</text>
</comment>
<dbReference type="NCBIfam" id="TIGR02967">
    <property type="entry name" value="guan_deamin"/>
    <property type="match status" value="1"/>
</dbReference>
<dbReference type="InterPro" id="IPR032466">
    <property type="entry name" value="Metal_Hydrolase"/>
</dbReference>
<dbReference type="AlphaFoldDB" id="A0A4R3MNB7"/>
<feature type="domain" description="Amidohydrolase-related" evidence="9">
    <location>
        <begin position="59"/>
        <end position="414"/>
    </location>
</feature>
<dbReference type="InterPro" id="IPR011059">
    <property type="entry name" value="Metal-dep_hydrolase_composite"/>
</dbReference>
<dbReference type="InterPro" id="IPR051607">
    <property type="entry name" value="Metallo-dep_hydrolases"/>
</dbReference>
<protein>
    <recommendedName>
        <fullName evidence="3 7">Guanine deaminase</fullName>
        <shortName evidence="8">Guanase</shortName>
        <ecNumber evidence="3 7">3.5.4.3</ecNumber>
    </recommendedName>
    <alternativeName>
        <fullName evidence="8">Guanine aminohydrolase</fullName>
    </alternativeName>
</protein>
<dbReference type="OrthoDB" id="9807210at2"/>
<comment type="pathway">
    <text evidence="1 8">Purine metabolism; guanine degradation; xanthine from guanine: step 1/1.</text>
</comment>
<dbReference type="Pfam" id="PF01979">
    <property type="entry name" value="Amidohydro_1"/>
    <property type="match status" value="1"/>
</dbReference>
<dbReference type="Gene3D" id="3.20.20.140">
    <property type="entry name" value="Metal-dependent hydrolases"/>
    <property type="match status" value="1"/>
</dbReference>
<dbReference type="GO" id="GO:0006147">
    <property type="term" value="P:guanine catabolic process"/>
    <property type="evidence" value="ECO:0007669"/>
    <property type="project" value="UniProtKB-UniRule"/>
</dbReference>
<evidence type="ECO:0000256" key="4">
    <source>
        <dbReference type="ARBA" id="ARBA00022723"/>
    </source>
</evidence>
<dbReference type="PANTHER" id="PTHR11271">
    <property type="entry name" value="GUANINE DEAMINASE"/>
    <property type="match status" value="1"/>
</dbReference>
<dbReference type="EC" id="3.5.4.3" evidence="3 7"/>
<evidence type="ECO:0000256" key="8">
    <source>
        <dbReference type="RuleBase" id="RU366009"/>
    </source>
</evidence>
<proteinExistence type="inferred from homology"/>
<evidence type="ECO:0000256" key="1">
    <source>
        <dbReference type="ARBA" id="ARBA00004984"/>
    </source>
</evidence>
<evidence type="ECO:0000256" key="3">
    <source>
        <dbReference type="ARBA" id="ARBA00012781"/>
    </source>
</evidence>